<dbReference type="Pfam" id="PF13414">
    <property type="entry name" value="TPR_11"/>
    <property type="match status" value="1"/>
</dbReference>
<comment type="caution">
    <text evidence="3">The sequence shown here is derived from an EMBL/GenBank/DDBJ whole genome shotgun (WGS) entry which is preliminary data.</text>
</comment>
<feature type="repeat" description="TPR" evidence="1">
    <location>
        <begin position="414"/>
        <end position="447"/>
    </location>
</feature>
<feature type="repeat" description="TPR" evidence="1">
    <location>
        <begin position="74"/>
        <end position="107"/>
    </location>
</feature>
<keyword evidence="4" id="KW-1185">Reference proteome</keyword>
<dbReference type="InterPro" id="IPR011990">
    <property type="entry name" value="TPR-like_helical_dom_sf"/>
</dbReference>
<evidence type="ECO:0000256" key="1">
    <source>
        <dbReference type="PROSITE-ProRule" id="PRU00339"/>
    </source>
</evidence>
<dbReference type="RefSeq" id="WP_306703902.1">
    <property type="nucleotide sequence ID" value="NZ_JAUJFI010000011.1"/>
</dbReference>
<feature type="repeat" description="TPR" evidence="1">
    <location>
        <begin position="108"/>
        <end position="141"/>
    </location>
</feature>
<organism evidence="3 4">
    <name type="scientific">Azospirillum isscasi</name>
    <dbReference type="NCBI Taxonomy" id="3053926"/>
    <lineage>
        <taxon>Bacteria</taxon>
        <taxon>Pseudomonadati</taxon>
        <taxon>Pseudomonadota</taxon>
        <taxon>Alphaproteobacteria</taxon>
        <taxon>Rhodospirillales</taxon>
        <taxon>Azospirillaceae</taxon>
        <taxon>Azospirillum</taxon>
    </lineage>
</organism>
<dbReference type="Gene3D" id="3.40.50.2000">
    <property type="entry name" value="Glycogen Phosphorylase B"/>
    <property type="match status" value="1"/>
</dbReference>
<dbReference type="SUPFAM" id="SSF53756">
    <property type="entry name" value="UDP-Glycosyltransferase/glycogen phosphorylase"/>
    <property type="match status" value="1"/>
</dbReference>
<dbReference type="EMBL" id="JAUJFI010000011">
    <property type="protein sequence ID" value="MDQ2101916.1"/>
    <property type="molecule type" value="Genomic_DNA"/>
</dbReference>
<dbReference type="Pfam" id="PF13432">
    <property type="entry name" value="TPR_16"/>
    <property type="match status" value="4"/>
</dbReference>
<feature type="repeat" description="TPR" evidence="1">
    <location>
        <begin position="142"/>
        <end position="175"/>
    </location>
</feature>
<dbReference type="InterPro" id="IPR002654">
    <property type="entry name" value="Glyco_trans_25"/>
</dbReference>
<dbReference type="PROSITE" id="PS50293">
    <property type="entry name" value="TPR_REGION"/>
    <property type="match status" value="1"/>
</dbReference>
<feature type="repeat" description="TPR" evidence="1">
    <location>
        <begin position="176"/>
        <end position="209"/>
    </location>
</feature>
<dbReference type="SMART" id="SM00028">
    <property type="entry name" value="TPR"/>
    <property type="match status" value="12"/>
</dbReference>
<sequence>MPTADSTKSRLALAMRHHQSGALPEAEEVYRSILERSPHDADVLHLLGLVRFQRCDYREADRLMVDAVRIVPHPTIYTNLGASRQQQGKLSGAVEAYRNALALSPTHAEAHHNLGTVFQEQNRTEDAIAAFRRALALRPGYAEAWNNLGTALREHQQLADAAAAFRQALVLKSDYAEASNNLGTVRYEQGDPEGAVLAHRRALVLRPDHAEAYNNLAATFRSQKAPDAALATVRRALMLRPVYAEAYGTLGNALQAAGRTEQAVLAWRAYLALAPDRVEPCAGLAPILESLKRTDEAIRVHRVAAKLRPDDAGRLTTLGNVLRSGSRLDEAIGQYRKALALEPDRAETFFNLGSALREGNRLPEAGAAFRIAVRVAPDRQEIHNSLGLTFQDLGRLPEAAEAYRRAVALSPAVSGPHSNLGVVLNDLGVLDDAERTYRRAIALRPDFADARCNLSLLLLIRGRFREGWDEYEWRWGLAEMAKAKPALTEPLWTGEIGAGRTILLHAEQGLGDSIQFVRYVPMVIERGWRVVLLVQKPLMRLFRTLVGGGPDVTIIGSGEPPPPFQAQCPLLSLPRAFSTTLPTIPAQVPYLQAEPELVAAWRDRLPRDGIRIGVVWQGNPAGKVDRGRSYPLACLEPVARMPGVRLISLQKNFGLEQLKALPAGMEVETLGDAFDSGPDAFLDTAAVMMNLDLVITSDTSVAHLAGALGRPVWVPLKTAADWRWLRDREDSPWYPTLRLFRQTTAGEWGSVFARMARALTNLTADGAVGPEPSQRTVAEAACVINLARRRDRRDTFLRNNAGKGFHFVVREAVDGQSLSRQELAARGLIAEPALTFSDGAIGNALSHRQMWEDCARTGRNRLVFEDDAFLHPDLSTWLPRLHSALEGGCDILYLGYNWDAWVSVEHSPGLWSQVDFSEPSAPFDTLCRSYEGGGVQSLLLPARQVWGTLAYLVSPGGAAKLLATSFPLSAQGEIRMFGQGRRIRPSTLDGIINRSIQSGLITAQCLVPPLVIGPNNHEDSDVVPGGHDVI</sequence>
<dbReference type="PANTHER" id="PTHR44809">
    <property type="match status" value="1"/>
</dbReference>
<gene>
    <name evidence="3" type="ORF">QSG27_04335</name>
</gene>
<dbReference type="PANTHER" id="PTHR44809:SF1">
    <property type="entry name" value="PROTEIN O-MANNOSYL-TRANSFERASE TMTC1"/>
    <property type="match status" value="1"/>
</dbReference>
<dbReference type="CDD" id="cd06532">
    <property type="entry name" value="Glyco_transf_25"/>
    <property type="match status" value="1"/>
</dbReference>
<feature type="repeat" description="TPR" evidence="1">
    <location>
        <begin position="312"/>
        <end position="345"/>
    </location>
</feature>
<dbReference type="PROSITE" id="PS50005">
    <property type="entry name" value="TPR"/>
    <property type="match status" value="10"/>
</dbReference>
<dbReference type="InterPro" id="IPR019734">
    <property type="entry name" value="TPR_rpt"/>
</dbReference>
<protein>
    <submittedName>
        <fullName evidence="3">Tetratricopeptide repeat protein</fullName>
    </submittedName>
</protein>
<feature type="repeat" description="TPR" evidence="1">
    <location>
        <begin position="210"/>
        <end position="243"/>
    </location>
</feature>
<proteinExistence type="predicted"/>
<dbReference type="Proteomes" id="UP001227317">
    <property type="component" value="Unassembled WGS sequence"/>
</dbReference>
<accession>A0ABU0WCJ7</accession>
<name>A0ABU0WCJ7_9PROT</name>
<evidence type="ECO:0000313" key="4">
    <source>
        <dbReference type="Proteomes" id="UP001227317"/>
    </source>
</evidence>
<dbReference type="Pfam" id="PF13181">
    <property type="entry name" value="TPR_8"/>
    <property type="match status" value="1"/>
</dbReference>
<dbReference type="InterPro" id="IPR052943">
    <property type="entry name" value="TMTC_O-mannosyl-trnsfr"/>
</dbReference>
<feature type="repeat" description="TPR" evidence="1">
    <location>
        <begin position="346"/>
        <end position="379"/>
    </location>
</feature>
<keyword evidence="1" id="KW-0802">TPR repeat</keyword>
<reference evidence="3 4" key="1">
    <citation type="submission" date="2023-06" db="EMBL/GenBank/DDBJ databases">
        <title>Azospirillum isscasensis sp.nov, a bacterium isolated from rhizosphere soil of rice.</title>
        <authorList>
            <person name="Wang H."/>
        </authorList>
    </citation>
    <scope>NUCLEOTIDE SEQUENCE [LARGE SCALE GENOMIC DNA]</scope>
    <source>
        <strain evidence="3 4">C340-1</strain>
    </source>
</reference>
<feature type="domain" description="Glycosyl transferase family 25" evidence="2">
    <location>
        <begin position="783"/>
        <end position="965"/>
    </location>
</feature>
<feature type="repeat" description="TPR" evidence="1">
    <location>
        <begin position="244"/>
        <end position="277"/>
    </location>
</feature>
<dbReference type="Gene3D" id="1.25.40.10">
    <property type="entry name" value="Tetratricopeptide repeat domain"/>
    <property type="match status" value="7"/>
</dbReference>
<feature type="repeat" description="TPR" evidence="1">
    <location>
        <begin position="380"/>
        <end position="413"/>
    </location>
</feature>
<dbReference type="Pfam" id="PF01755">
    <property type="entry name" value="Glyco_transf_25"/>
    <property type="match status" value="1"/>
</dbReference>
<evidence type="ECO:0000259" key="2">
    <source>
        <dbReference type="Pfam" id="PF01755"/>
    </source>
</evidence>
<dbReference type="SUPFAM" id="SSF48452">
    <property type="entry name" value="TPR-like"/>
    <property type="match status" value="3"/>
</dbReference>
<evidence type="ECO:0000313" key="3">
    <source>
        <dbReference type="EMBL" id="MDQ2101916.1"/>
    </source>
</evidence>